<dbReference type="EMBL" id="JAYKLX010000003">
    <property type="protein sequence ID" value="MEB3345371.1"/>
    <property type="molecule type" value="Genomic_DNA"/>
</dbReference>
<name>A0ABU5ZTG9_9FLAO</name>
<gene>
    <name evidence="1" type="ORF">U6A24_07875</name>
</gene>
<evidence type="ECO:0000313" key="1">
    <source>
        <dbReference type="EMBL" id="MEB3345371.1"/>
    </source>
</evidence>
<sequence>MGTRKLYKLLQLFLVDQSKKIGRDRLFDVLLAHNLLIRRKKRQTIITNSLHRFKKYSNLVKNFIPNASNQLWVSDITYWKIEKQLCLYKSNYECLF</sequence>
<keyword evidence="2" id="KW-1185">Reference proteome</keyword>
<dbReference type="Proteomes" id="UP001327027">
    <property type="component" value="Unassembled WGS sequence"/>
</dbReference>
<proteinExistence type="predicted"/>
<organism evidence="1 2">
    <name type="scientific">Aquimarina gracilis</name>
    <dbReference type="NCBI Taxonomy" id="874422"/>
    <lineage>
        <taxon>Bacteria</taxon>
        <taxon>Pseudomonadati</taxon>
        <taxon>Bacteroidota</taxon>
        <taxon>Flavobacteriia</taxon>
        <taxon>Flavobacteriales</taxon>
        <taxon>Flavobacteriaceae</taxon>
        <taxon>Aquimarina</taxon>
    </lineage>
</organism>
<protein>
    <recommendedName>
        <fullName evidence="3">Helix-turn-helix protein</fullName>
    </recommendedName>
</protein>
<evidence type="ECO:0008006" key="3">
    <source>
        <dbReference type="Google" id="ProtNLM"/>
    </source>
</evidence>
<dbReference type="RefSeq" id="WP_324179397.1">
    <property type="nucleotide sequence ID" value="NZ_BAABAW010000008.1"/>
</dbReference>
<accession>A0ABU5ZTG9</accession>
<reference evidence="1 2" key="1">
    <citation type="journal article" date="2013" name="Int. J. Syst. Evol. Microbiol.">
        <title>Aquimarina gracilis sp. nov., isolated from the gut microflora of a mussel, Mytilus coruscus, and emended description of Aquimarina spongiae.</title>
        <authorList>
            <person name="Park S.C."/>
            <person name="Choe H.N."/>
            <person name="Baik K.S."/>
            <person name="Seong C.N."/>
        </authorList>
    </citation>
    <scope>NUCLEOTIDE SEQUENCE [LARGE SCALE GENOMIC DNA]</scope>
    <source>
        <strain evidence="1 2">PSC32</strain>
    </source>
</reference>
<evidence type="ECO:0000313" key="2">
    <source>
        <dbReference type="Proteomes" id="UP001327027"/>
    </source>
</evidence>
<comment type="caution">
    <text evidence="1">The sequence shown here is derived from an EMBL/GenBank/DDBJ whole genome shotgun (WGS) entry which is preliminary data.</text>
</comment>